<dbReference type="PANTHER" id="PTHR23235">
    <property type="entry name" value="KRUEPPEL-LIKE TRANSCRIPTION FACTOR"/>
    <property type="match status" value="1"/>
</dbReference>
<dbReference type="Proteomes" id="UP001652740">
    <property type="component" value="Unplaced"/>
</dbReference>
<keyword evidence="2" id="KW-0677">Repeat</keyword>
<sequence>MDEKKELLSNTKNNGTKSKYACNLSGRPTNEKIIKFSPQPQSIISQLLNKIKHDKSNISEVVYNKKHKNELLEFSEAYDCEEMKCTKIKKRRLSNCFIEITPKKDSATFINYTKNVTEKITHTHSSNKKELMKHVIKHDKEFSCDYPGCSYICKLSSNLIKHKRIHTSEKPYLCDQCSFRSNFVNSLKVHKRIHTSERPYACNYCDYRCNSSSNLKKHYRHKHWSILPD</sequence>
<dbReference type="Gene3D" id="3.30.160.60">
    <property type="entry name" value="Classic Zinc Finger"/>
    <property type="match status" value="3"/>
</dbReference>
<evidence type="ECO:0000256" key="4">
    <source>
        <dbReference type="ARBA" id="ARBA00022833"/>
    </source>
</evidence>
<feature type="region of interest" description="Disordered" evidence="7">
    <location>
        <begin position="1"/>
        <end position="22"/>
    </location>
</feature>
<reference evidence="10" key="1">
    <citation type="submission" date="2025-08" db="UniProtKB">
        <authorList>
            <consortium name="RefSeq"/>
        </authorList>
    </citation>
    <scope>IDENTIFICATION</scope>
    <source>
        <tissue evidence="10">Whole larvae</tissue>
    </source>
</reference>
<proteinExistence type="predicted"/>
<dbReference type="AlphaFoldDB" id="A0A6J1X3D3"/>
<dbReference type="RefSeq" id="XP_026764166.2">
    <property type="nucleotide sequence ID" value="XM_026908365.3"/>
</dbReference>
<evidence type="ECO:0000313" key="9">
    <source>
        <dbReference type="Proteomes" id="UP001652740"/>
    </source>
</evidence>
<keyword evidence="3 6" id="KW-0863">Zinc-finger</keyword>
<keyword evidence="4" id="KW-0862">Zinc</keyword>
<keyword evidence="9" id="KW-1185">Reference proteome</keyword>
<evidence type="ECO:0000259" key="8">
    <source>
        <dbReference type="PROSITE" id="PS50157"/>
    </source>
</evidence>
<dbReference type="PROSITE" id="PS00028">
    <property type="entry name" value="ZINC_FINGER_C2H2_1"/>
    <property type="match status" value="2"/>
</dbReference>
<evidence type="ECO:0000256" key="2">
    <source>
        <dbReference type="ARBA" id="ARBA00022737"/>
    </source>
</evidence>
<feature type="domain" description="C2H2-type" evidence="8">
    <location>
        <begin position="172"/>
        <end position="199"/>
    </location>
</feature>
<feature type="domain" description="C2H2-type" evidence="8">
    <location>
        <begin position="142"/>
        <end position="171"/>
    </location>
</feature>
<protein>
    <submittedName>
        <fullName evidence="10">Zinc finger protein 681-like isoform X1</fullName>
    </submittedName>
</protein>
<dbReference type="InterPro" id="IPR036236">
    <property type="entry name" value="Znf_C2H2_sf"/>
</dbReference>
<evidence type="ECO:0000256" key="3">
    <source>
        <dbReference type="ARBA" id="ARBA00022771"/>
    </source>
</evidence>
<dbReference type="InParanoid" id="A0A6J1X3D3"/>
<evidence type="ECO:0000256" key="6">
    <source>
        <dbReference type="PROSITE-ProRule" id="PRU00042"/>
    </source>
</evidence>
<keyword evidence="1" id="KW-0479">Metal-binding</keyword>
<evidence type="ECO:0000256" key="7">
    <source>
        <dbReference type="SAM" id="MobiDB-lite"/>
    </source>
</evidence>
<dbReference type="InterPro" id="IPR013087">
    <property type="entry name" value="Znf_C2H2_type"/>
</dbReference>
<organism evidence="9 10">
    <name type="scientific">Galleria mellonella</name>
    <name type="common">Greater wax moth</name>
    <dbReference type="NCBI Taxonomy" id="7137"/>
    <lineage>
        <taxon>Eukaryota</taxon>
        <taxon>Metazoa</taxon>
        <taxon>Ecdysozoa</taxon>
        <taxon>Arthropoda</taxon>
        <taxon>Hexapoda</taxon>
        <taxon>Insecta</taxon>
        <taxon>Pterygota</taxon>
        <taxon>Neoptera</taxon>
        <taxon>Endopterygota</taxon>
        <taxon>Lepidoptera</taxon>
        <taxon>Glossata</taxon>
        <taxon>Ditrysia</taxon>
        <taxon>Pyraloidea</taxon>
        <taxon>Pyralidae</taxon>
        <taxon>Galleriinae</taxon>
        <taxon>Galleria</taxon>
    </lineage>
</organism>
<dbReference type="GO" id="GO:0000978">
    <property type="term" value="F:RNA polymerase II cis-regulatory region sequence-specific DNA binding"/>
    <property type="evidence" value="ECO:0007669"/>
    <property type="project" value="TreeGrafter"/>
</dbReference>
<feature type="compositionally biased region" description="Polar residues" evidence="7">
    <location>
        <begin position="8"/>
        <end position="17"/>
    </location>
</feature>
<dbReference type="GO" id="GO:0005634">
    <property type="term" value="C:nucleus"/>
    <property type="evidence" value="ECO:0007669"/>
    <property type="project" value="UniProtKB-ARBA"/>
</dbReference>
<keyword evidence="5" id="KW-0539">Nucleus</keyword>
<dbReference type="PROSITE" id="PS50157">
    <property type="entry name" value="ZINC_FINGER_C2H2_2"/>
    <property type="match status" value="3"/>
</dbReference>
<dbReference type="GO" id="GO:0008270">
    <property type="term" value="F:zinc ion binding"/>
    <property type="evidence" value="ECO:0007669"/>
    <property type="project" value="UniProtKB-KW"/>
</dbReference>
<dbReference type="PANTHER" id="PTHR23235:SF142">
    <property type="entry name" value="ZINC FINGER PROTEIN 384"/>
    <property type="match status" value="1"/>
</dbReference>
<dbReference type="SMART" id="SM00355">
    <property type="entry name" value="ZnF_C2H2"/>
    <property type="match status" value="3"/>
</dbReference>
<evidence type="ECO:0000256" key="1">
    <source>
        <dbReference type="ARBA" id="ARBA00022723"/>
    </source>
</evidence>
<accession>A0A6J1X3D3</accession>
<dbReference type="GeneID" id="113522618"/>
<feature type="domain" description="C2H2-type" evidence="8">
    <location>
        <begin position="200"/>
        <end position="228"/>
    </location>
</feature>
<dbReference type="GO" id="GO:0000981">
    <property type="term" value="F:DNA-binding transcription factor activity, RNA polymerase II-specific"/>
    <property type="evidence" value="ECO:0007669"/>
    <property type="project" value="TreeGrafter"/>
</dbReference>
<gene>
    <name evidence="10" type="primary">LOC113522618</name>
</gene>
<evidence type="ECO:0000256" key="5">
    <source>
        <dbReference type="ARBA" id="ARBA00023242"/>
    </source>
</evidence>
<dbReference type="KEGG" id="gmw:113522618"/>
<dbReference type="SUPFAM" id="SSF57667">
    <property type="entry name" value="beta-beta-alpha zinc fingers"/>
    <property type="match status" value="2"/>
</dbReference>
<evidence type="ECO:0000313" key="10">
    <source>
        <dbReference type="RefSeq" id="XP_026764166.2"/>
    </source>
</evidence>
<name>A0A6J1X3D3_GALME</name>